<protein>
    <recommendedName>
        <fullName evidence="3">Minor tail protein</fullName>
    </recommendedName>
</protein>
<accession>A0A931IE46</accession>
<reference evidence="1" key="1">
    <citation type="submission" date="2020-11" db="EMBL/GenBank/DDBJ databases">
        <title>Nocardia NEAU-351.nov., a novel actinomycete isolated from the cow dung.</title>
        <authorList>
            <person name="Zhang X."/>
        </authorList>
    </citation>
    <scope>NUCLEOTIDE SEQUENCE</scope>
    <source>
        <strain evidence="1">NEAU-351</strain>
    </source>
</reference>
<evidence type="ECO:0000313" key="2">
    <source>
        <dbReference type="Proteomes" id="UP000655751"/>
    </source>
</evidence>
<sequence>MQRLIRPPEVKADFVGALQGWLRSMLGISSAHGAAIADLETRISTGASFSDKFNRPDSATLENGWIQGGAGQPLGIEDNAARLNGLGIATGVRYAICPAVMTDNNHSVAAIVNPHGIAAAAKTSLYVRANADLTEFVYLNVFRDVMYLGRGTRSGTTWTHTDWRVIPTGVSEADTVELVADGTTYQVIVNRAVIERYPDTSGYPVDASHRTVGFSQETRIVGLIPQYSFGLAGFSARSGLGTLASTTAVATTAQATATAAQSTATAAQSTANSKPSYADVPTDVPLWVNINANDDPTFPLSALVMWTNDTDGGAGTESIYPDYVPATRVLELGHIRATRDRNYSTIGCITGATSWGLAPQSFEMFLFKMSLLNGNLTKLWSSGDIKSSIAAAGTQFRVTMPTIGALKGEVYAVGVHQISPNPAYANRPLACLKSARPDQPSGVYPRNIYGWVAASDTVPATILASNIQTNAVIPWLVLG</sequence>
<organism evidence="1 2">
    <name type="scientific">Nocardia bovistercoris</name>
    <dbReference type="NCBI Taxonomy" id="2785916"/>
    <lineage>
        <taxon>Bacteria</taxon>
        <taxon>Bacillati</taxon>
        <taxon>Actinomycetota</taxon>
        <taxon>Actinomycetes</taxon>
        <taxon>Mycobacteriales</taxon>
        <taxon>Nocardiaceae</taxon>
        <taxon>Nocardia</taxon>
    </lineage>
</organism>
<dbReference type="Proteomes" id="UP000655751">
    <property type="component" value="Unassembled WGS sequence"/>
</dbReference>
<dbReference type="RefSeq" id="WP_196151124.1">
    <property type="nucleotide sequence ID" value="NZ_JADMLG010000008.1"/>
</dbReference>
<evidence type="ECO:0000313" key="1">
    <source>
        <dbReference type="EMBL" id="MBH0778831.1"/>
    </source>
</evidence>
<proteinExistence type="predicted"/>
<name>A0A931IE46_9NOCA</name>
<dbReference type="AlphaFoldDB" id="A0A931IE46"/>
<dbReference type="EMBL" id="JADMLG010000008">
    <property type="protein sequence ID" value="MBH0778831.1"/>
    <property type="molecule type" value="Genomic_DNA"/>
</dbReference>
<comment type="caution">
    <text evidence="1">The sequence shown here is derived from an EMBL/GenBank/DDBJ whole genome shotgun (WGS) entry which is preliminary data.</text>
</comment>
<gene>
    <name evidence="1" type="ORF">IT779_21350</name>
</gene>
<keyword evidence="2" id="KW-1185">Reference proteome</keyword>
<evidence type="ECO:0008006" key="3">
    <source>
        <dbReference type="Google" id="ProtNLM"/>
    </source>
</evidence>